<dbReference type="InterPro" id="IPR048997">
    <property type="entry name" value="Stonustoxin-like_helical"/>
</dbReference>
<dbReference type="RefSeq" id="XP_014169766.1">
    <property type="nucleotide sequence ID" value="XM_014314291.1"/>
</dbReference>
<feature type="compositionally biased region" description="Acidic residues" evidence="1">
    <location>
        <begin position="428"/>
        <end position="462"/>
    </location>
</feature>
<dbReference type="Gene3D" id="2.60.40.10">
    <property type="entry name" value="Immunoglobulins"/>
    <property type="match status" value="1"/>
</dbReference>
<dbReference type="InterPro" id="IPR013783">
    <property type="entry name" value="Ig-like_fold"/>
</dbReference>
<dbReference type="GeneID" id="25980813"/>
<gene>
    <name evidence="3" type="ORF">CMQ_7286</name>
</gene>
<dbReference type="InterPro" id="IPR036116">
    <property type="entry name" value="FN3_sf"/>
</dbReference>
<dbReference type="InterPro" id="IPR003961">
    <property type="entry name" value="FN3_dom"/>
</dbReference>
<dbReference type="PROSITE" id="PS50853">
    <property type="entry name" value="FN3"/>
    <property type="match status" value="1"/>
</dbReference>
<dbReference type="PANTHER" id="PTHR31594:SF14">
    <property type="entry name" value="FIBRONECTIN TYPE-III DOMAIN-CONTAINING PROTEIN"/>
    <property type="match status" value="1"/>
</dbReference>
<dbReference type="InterPro" id="IPR027417">
    <property type="entry name" value="P-loop_NTPase"/>
</dbReference>
<dbReference type="Proteomes" id="UP000007796">
    <property type="component" value="Unassembled WGS sequence"/>
</dbReference>
<protein>
    <submittedName>
        <fullName evidence="3">Fibronectin, type 3</fullName>
    </submittedName>
</protein>
<dbReference type="PANTHER" id="PTHR31594">
    <property type="entry name" value="AIG1-TYPE G DOMAIN-CONTAINING PROTEIN"/>
    <property type="match status" value="1"/>
</dbReference>
<feature type="domain" description="Fibronectin type-III" evidence="2">
    <location>
        <begin position="535"/>
        <end position="647"/>
    </location>
</feature>
<dbReference type="EMBL" id="GL629801">
    <property type="protein sequence ID" value="EFX00284.1"/>
    <property type="molecule type" value="Genomic_DNA"/>
</dbReference>
<evidence type="ECO:0000313" key="4">
    <source>
        <dbReference type="Proteomes" id="UP000007796"/>
    </source>
</evidence>
<feature type="region of interest" description="Disordered" evidence="1">
    <location>
        <begin position="404"/>
        <end position="462"/>
    </location>
</feature>
<evidence type="ECO:0000313" key="3">
    <source>
        <dbReference type="EMBL" id="EFX00284.1"/>
    </source>
</evidence>
<organism evidence="4">
    <name type="scientific">Grosmannia clavigera (strain kw1407 / UAMH 11150)</name>
    <name type="common">Blue stain fungus</name>
    <name type="synonym">Graphiocladiella clavigera</name>
    <dbReference type="NCBI Taxonomy" id="655863"/>
    <lineage>
        <taxon>Eukaryota</taxon>
        <taxon>Fungi</taxon>
        <taxon>Dikarya</taxon>
        <taxon>Ascomycota</taxon>
        <taxon>Pezizomycotina</taxon>
        <taxon>Sordariomycetes</taxon>
        <taxon>Sordariomycetidae</taxon>
        <taxon>Ophiostomatales</taxon>
        <taxon>Ophiostomataceae</taxon>
        <taxon>Leptographium</taxon>
    </lineage>
</organism>
<reference evidence="3 4" key="1">
    <citation type="journal article" date="2011" name="Proc. Natl. Acad. Sci. U.S.A.">
        <title>Genome and transcriptome analyses of the mountain pine beetle-fungal symbiont Grosmannia clavigera, a lodgepole pine pathogen.</title>
        <authorList>
            <person name="DiGuistini S."/>
            <person name="Wang Y."/>
            <person name="Liao N.Y."/>
            <person name="Taylor G."/>
            <person name="Tanguay P."/>
            <person name="Feau N."/>
            <person name="Henrissat B."/>
            <person name="Chan S.K."/>
            <person name="Hesse-Orce U."/>
            <person name="Alamouti S.M."/>
            <person name="Tsui C.K.M."/>
            <person name="Docking R.T."/>
            <person name="Levasseur A."/>
            <person name="Haridas S."/>
            <person name="Robertson G."/>
            <person name="Birol I."/>
            <person name="Holt R.A."/>
            <person name="Marra M.A."/>
            <person name="Hamelin R.C."/>
            <person name="Hirst M."/>
            <person name="Jones S.J.M."/>
            <person name="Bohlmann J."/>
            <person name="Breuil C."/>
        </authorList>
    </citation>
    <scope>NUCLEOTIDE SEQUENCE [LARGE SCALE GENOMIC DNA]</scope>
    <source>
        <strain evidence="4">kw1407 / UAMH 11150</strain>
    </source>
</reference>
<dbReference type="SUPFAM" id="SSF52540">
    <property type="entry name" value="P-loop containing nucleoside triphosphate hydrolases"/>
    <property type="match status" value="1"/>
</dbReference>
<dbReference type="Pfam" id="PF21109">
    <property type="entry name" value="Stonustoxin_helical"/>
    <property type="match status" value="1"/>
</dbReference>
<evidence type="ECO:0000259" key="2">
    <source>
        <dbReference type="PROSITE" id="PS50853"/>
    </source>
</evidence>
<dbReference type="InParanoid" id="F0XNN2"/>
<dbReference type="InterPro" id="IPR052090">
    <property type="entry name" value="Cytolytic_pore-forming_toxin"/>
</dbReference>
<accession>F0XNN2</accession>
<dbReference type="HOGENOM" id="CLU_007787_0_0_1"/>
<sequence>MGLSDVLTQPALGQDIQLGMLYDVRTSHFYGGVSLWDNAIVNEKQALDEHQVQNAEFIYSYSLEEARRNAGLDVEASLSLELEVVKVSGSAKYLNTKQTSTYETRIDASCAIARRTRRIPQETLSSMQHTRHLDDPRFTHFVGEVVEGGAATLSFVRNCASKEEATEVTGKLKAEIVGIPIGGEAQIDHKSKNASTWEGVKISYSGAMAESVTTLDDALRVAHEMPEKLKRQLNTIQYKLLPLSIVDSKVSHLIRDLDANLVEKTAAALKAGDMVQLRLQDLVNQDLFEKRFPIIKQQITNVRTAFARVRTDFIQAARRLLPQLRDGTTDESAAVQSLETAATLYEQRTRLAQQFIDRKNVEVGVLRATIASLLAEGFEDHLSGLSKQSLTETQVPRLLLSLGGPSINRTHHPLQAKIESTKIGAADDSSDEDDDSADDVDDAANGDNSNDNDDDDGEADEWFDSPQTVASLRNACELLRQQRQQCALEKTAPAVFGLADIDKAYRPGRKKRVRTKVGAIVLDYKAKLMIVTDMIPRAPEPPVLAIAGQTINVSWAARSRPDAEAAIPTTGYTVRYRSQANPLKDGPLVHVTEKEQYCEISCDSKEATSAVLGPLAADCDYSIQLRCQTIIGPSAWSTPVVGRTIKLTSVVPEMIRFFQEHQADLTLPRNEAGPWALSEATGRSTLVLGKTPTRRLACTDKRYRNQTALAVVDVAPEFRPQIPAADINDPDNTIVVVFVGSRGHGKSTEINAFVSYLLGGEPDDAARVLVIDDNSNGSSHNGKWVTQIVTCYRIRPLSPLFEGKTLLVVDTPGYGDARGVERDAFVTAAMYELFKEVKHINAVLLTVRAGENRASVLGPVATYVGSLFAKNVQRCLRTVYTFSDAGAPPARRALQELLPPWPVASGEAEVNNAAFALELDSANRDKIRDWWPMSVRGQQDLMRMLLGMSPVFTAASASVTVSRLAFEAECAFVEKKLIRTAGAAQSVLFGLDTFVSGSSSGSSSDNGRQTLLAALDDYLRTQQDLPTDIHVLASLTEELSSTALLHDPSALISYIETLIQAARLRGAPPEQLMQLTAARNALVVAREVKDRGREAAASSRILLDALTMLRDDLARRMDLPSQDRGREDGQPCSLYNDLYARLPPAVQEKAPHPLEPKTLLSSGALYLENLRAVGKLVRLMLKDSSIRNPADRDTRHFDKE</sequence>
<dbReference type="CDD" id="cd00063">
    <property type="entry name" value="FN3"/>
    <property type="match status" value="1"/>
</dbReference>
<dbReference type="eggNOG" id="ENOG502QTS0">
    <property type="taxonomic scope" value="Eukaryota"/>
</dbReference>
<evidence type="ECO:0000256" key="1">
    <source>
        <dbReference type="SAM" id="MobiDB-lite"/>
    </source>
</evidence>
<dbReference type="SUPFAM" id="SSF49265">
    <property type="entry name" value="Fibronectin type III"/>
    <property type="match status" value="1"/>
</dbReference>
<dbReference type="OrthoDB" id="8954335at2759"/>
<dbReference type="STRING" id="655863.F0XNN2"/>
<dbReference type="AlphaFoldDB" id="F0XNN2"/>
<name>F0XNN2_GROCL</name>
<keyword evidence="4" id="KW-1185">Reference proteome</keyword>
<dbReference type="Gene3D" id="3.40.50.300">
    <property type="entry name" value="P-loop containing nucleotide triphosphate hydrolases"/>
    <property type="match status" value="1"/>
</dbReference>
<proteinExistence type="predicted"/>